<gene>
    <name evidence="2" type="ORF">RCC_04791</name>
</gene>
<sequence>MSVYHLVLFQALPAAQSEDLQNIFTNILSLKQDCKKPDGSIYIKSVAGGKARVSEGAPPNMKTHAFVIEFANLEDLEYYNREDVAHTKLLEVVKEKWVGCFEGAEFVDFVDGVGV</sequence>
<dbReference type="PROSITE" id="PS51502">
    <property type="entry name" value="S_R_A_B_BARREL"/>
    <property type="match status" value="1"/>
</dbReference>
<protein>
    <recommendedName>
        <fullName evidence="1">Stress-response A/B barrel domain-containing protein</fullName>
    </recommendedName>
</protein>
<feature type="domain" description="Stress-response A/B barrel" evidence="1">
    <location>
        <begin position="3"/>
        <end position="109"/>
    </location>
</feature>
<dbReference type="Gene3D" id="3.30.70.100">
    <property type="match status" value="1"/>
</dbReference>
<dbReference type="Pfam" id="PF07876">
    <property type="entry name" value="Dabb"/>
    <property type="match status" value="1"/>
</dbReference>
<dbReference type="InterPro" id="IPR013097">
    <property type="entry name" value="Dabb"/>
</dbReference>
<accession>A0A2D3V5Y8</accession>
<evidence type="ECO:0000313" key="2">
    <source>
        <dbReference type="EMBL" id="CZT18946.1"/>
    </source>
</evidence>
<dbReference type="RefSeq" id="XP_023625836.1">
    <property type="nucleotide sequence ID" value="XM_023770068.1"/>
</dbReference>
<dbReference type="GeneID" id="35599960"/>
<keyword evidence="3" id="KW-1185">Reference proteome</keyword>
<dbReference type="InterPro" id="IPR011008">
    <property type="entry name" value="Dimeric_a/b-barrel"/>
</dbReference>
<name>A0A2D3V5Y8_9PEZI</name>
<evidence type="ECO:0000259" key="1">
    <source>
        <dbReference type="PROSITE" id="PS51502"/>
    </source>
</evidence>
<dbReference type="AlphaFoldDB" id="A0A2D3V5Y8"/>
<evidence type="ECO:0000313" key="3">
    <source>
        <dbReference type="Proteomes" id="UP000225277"/>
    </source>
</evidence>
<proteinExistence type="predicted"/>
<dbReference type="SUPFAM" id="SSF54909">
    <property type="entry name" value="Dimeric alpha+beta barrel"/>
    <property type="match status" value="1"/>
</dbReference>
<dbReference type="SMART" id="SM00886">
    <property type="entry name" value="Dabb"/>
    <property type="match status" value="1"/>
</dbReference>
<reference evidence="2 3" key="1">
    <citation type="submission" date="2016-03" db="EMBL/GenBank/DDBJ databases">
        <authorList>
            <person name="Ploux O."/>
        </authorList>
    </citation>
    <scope>NUCLEOTIDE SEQUENCE [LARGE SCALE GENOMIC DNA]</scope>
    <source>
        <strain evidence="2 3">URUG2</strain>
    </source>
</reference>
<organism evidence="2 3">
    <name type="scientific">Ramularia collo-cygni</name>
    <dbReference type="NCBI Taxonomy" id="112498"/>
    <lineage>
        <taxon>Eukaryota</taxon>
        <taxon>Fungi</taxon>
        <taxon>Dikarya</taxon>
        <taxon>Ascomycota</taxon>
        <taxon>Pezizomycotina</taxon>
        <taxon>Dothideomycetes</taxon>
        <taxon>Dothideomycetidae</taxon>
        <taxon>Mycosphaerellales</taxon>
        <taxon>Mycosphaerellaceae</taxon>
        <taxon>Ramularia</taxon>
    </lineage>
</organism>
<dbReference type="Proteomes" id="UP000225277">
    <property type="component" value="Unassembled WGS sequence"/>
</dbReference>
<dbReference type="EMBL" id="FJUY01000006">
    <property type="protein sequence ID" value="CZT18946.1"/>
    <property type="molecule type" value="Genomic_DNA"/>
</dbReference>
<dbReference type="OrthoDB" id="1601230at2759"/>
<dbReference type="STRING" id="112498.A0A2D3V5Y8"/>